<accession>A0ABQ0LMQ0</accession>
<evidence type="ECO:0000256" key="1">
    <source>
        <dbReference type="SAM" id="MobiDB-lite"/>
    </source>
</evidence>
<protein>
    <submittedName>
        <fullName evidence="2">Uncharacterized protein</fullName>
    </submittedName>
</protein>
<organism evidence="2 3">
    <name type="scientific">Mycena chlorophos</name>
    <name type="common">Agaric fungus</name>
    <name type="synonym">Agaricus chlorophos</name>
    <dbReference type="NCBI Taxonomy" id="658473"/>
    <lineage>
        <taxon>Eukaryota</taxon>
        <taxon>Fungi</taxon>
        <taxon>Dikarya</taxon>
        <taxon>Basidiomycota</taxon>
        <taxon>Agaricomycotina</taxon>
        <taxon>Agaricomycetes</taxon>
        <taxon>Agaricomycetidae</taxon>
        <taxon>Agaricales</taxon>
        <taxon>Marasmiineae</taxon>
        <taxon>Mycenaceae</taxon>
        <taxon>Mycena</taxon>
    </lineage>
</organism>
<evidence type="ECO:0000313" key="2">
    <source>
        <dbReference type="EMBL" id="GAT51787.1"/>
    </source>
</evidence>
<keyword evidence="3" id="KW-1185">Reference proteome</keyword>
<dbReference type="EMBL" id="DF847389">
    <property type="protein sequence ID" value="GAT51787.1"/>
    <property type="molecule type" value="Genomic_DNA"/>
</dbReference>
<reference evidence="2" key="1">
    <citation type="submission" date="2014-09" db="EMBL/GenBank/DDBJ databases">
        <title>Genome sequence of the luminous mushroom Mycena chlorophos for searching fungal bioluminescence genes.</title>
        <authorList>
            <person name="Tanaka Y."/>
            <person name="Kasuga D."/>
            <person name="Oba Y."/>
            <person name="Hase S."/>
            <person name="Sato K."/>
            <person name="Oba Y."/>
            <person name="Sakakibara Y."/>
        </authorList>
    </citation>
    <scope>NUCLEOTIDE SEQUENCE</scope>
</reference>
<feature type="non-terminal residue" evidence="2">
    <location>
        <position position="1"/>
    </location>
</feature>
<evidence type="ECO:0000313" key="3">
    <source>
        <dbReference type="Proteomes" id="UP000815677"/>
    </source>
</evidence>
<dbReference type="Proteomes" id="UP000815677">
    <property type="component" value="Unassembled WGS sequence"/>
</dbReference>
<feature type="region of interest" description="Disordered" evidence="1">
    <location>
        <begin position="19"/>
        <end position="51"/>
    </location>
</feature>
<sequence>ERRVRCGFEDASATSLKKQASCAVSSAEGGDSQRKLGEANSRLESGFEGRD</sequence>
<gene>
    <name evidence="2" type="ORF">MCHLO_08899</name>
</gene>
<name>A0ABQ0LMQ0_MYCCL</name>
<proteinExistence type="predicted"/>